<dbReference type="EMBL" id="AF353999">
    <property type="protein sequence ID" value="AAL36747.1"/>
    <property type="molecule type" value="Genomic_DNA"/>
</dbReference>
<dbReference type="EMBL" id="HQ667981">
    <property type="protein sequence ID" value="ADU04603.1"/>
    <property type="molecule type" value="Genomic_DNA"/>
</dbReference>
<dbReference type="InterPro" id="IPR013833">
    <property type="entry name" value="Cyt_c_oxidase_su3_a-hlx"/>
</dbReference>
<feature type="transmembrane region" description="Helical" evidence="10">
    <location>
        <begin position="133"/>
        <end position="151"/>
    </location>
</feature>
<evidence type="ECO:0000256" key="3">
    <source>
        <dbReference type="ARBA" id="ARBA00011164"/>
    </source>
</evidence>
<comment type="subunit">
    <text evidence="3">Component of the cytochrome c oxidase (complex IV, CIV), a multisubunit enzyme composed of a catalytic core of 3 subunits and several supernumerary subunits. The complex exists as a monomer or a dimer and forms supercomplexes (SCs) in the inner mitochondrial membrane with ubiquinol-cytochrome c oxidoreductase (cytochrome b-c1 complex, complex III, CIII).</text>
</comment>
<dbReference type="GO" id="GO:0016491">
    <property type="term" value="F:oxidoreductase activity"/>
    <property type="evidence" value="ECO:0007669"/>
    <property type="project" value="UniProtKB-KW"/>
</dbReference>
<dbReference type="InterPro" id="IPR024791">
    <property type="entry name" value="Cyt_c/ubiquinol_Oxase_su3"/>
</dbReference>
<dbReference type="PANTHER" id="PTHR11403">
    <property type="entry name" value="CYTOCHROME C OXIDASE SUBUNIT III"/>
    <property type="match status" value="1"/>
</dbReference>
<feature type="transmembrane region" description="Helical" evidence="10">
    <location>
        <begin position="45"/>
        <end position="62"/>
    </location>
</feature>
<name>Q8W9R1_MESVI</name>
<gene>
    <name evidence="12" type="primary">cox3</name>
</gene>
<feature type="transmembrane region" description="Helical" evidence="10">
    <location>
        <begin position="244"/>
        <end position="264"/>
    </location>
</feature>
<dbReference type="PANTHER" id="PTHR11403:SF7">
    <property type="entry name" value="CYTOCHROME C OXIDASE SUBUNIT 3"/>
    <property type="match status" value="1"/>
</dbReference>
<dbReference type="SUPFAM" id="SSF81452">
    <property type="entry name" value="Cytochrome c oxidase subunit III-like"/>
    <property type="match status" value="1"/>
</dbReference>
<dbReference type="GO" id="GO:0045277">
    <property type="term" value="C:respiratory chain complex IV"/>
    <property type="evidence" value="ECO:0007669"/>
    <property type="project" value="UniProtKB-ARBA"/>
</dbReference>
<evidence type="ECO:0000256" key="7">
    <source>
        <dbReference type="ARBA" id="ARBA00022989"/>
    </source>
</evidence>
<dbReference type="AlphaFoldDB" id="Q8W9R1"/>
<dbReference type="CDD" id="cd01665">
    <property type="entry name" value="Cyt_c_Oxidase_III"/>
    <property type="match status" value="1"/>
</dbReference>
<evidence type="ECO:0000256" key="1">
    <source>
        <dbReference type="ARBA" id="ARBA00004141"/>
    </source>
</evidence>
<evidence type="ECO:0000256" key="2">
    <source>
        <dbReference type="ARBA" id="ARBA00010581"/>
    </source>
</evidence>
<dbReference type="RefSeq" id="YP_665708.1">
    <property type="nucleotide sequence ID" value="NC_008240.1"/>
</dbReference>
<dbReference type="Pfam" id="PF00510">
    <property type="entry name" value="COX3"/>
    <property type="match status" value="1"/>
</dbReference>
<dbReference type="FunFam" id="1.20.120.80:FF:000002">
    <property type="entry name" value="Cytochrome c oxidase subunit 3"/>
    <property type="match status" value="1"/>
</dbReference>
<dbReference type="GeneID" id="4178112"/>
<geneLocation type="mitochondrion" evidence="12"/>
<evidence type="ECO:0000256" key="6">
    <source>
        <dbReference type="ARBA" id="ARBA00022967"/>
    </source>
</evidence>
<reference evidence="13" key="2">
    <citation type="journal article" date="2012" name="Protist">
        <title>Similar relative mutation rates in the three genetic compartments of mesostigma and chlamydomonas.</title>
        <authorList>
            <person name="Hua J."/>
            <person name="Smith D.R."/>
            <person name="Borza T."/>
            <person name="Lee R.W."/>
        </authorList>
    </citation>
    <scope>NUCLEOTIDE SEQUENCE</scope>
    <source>
        <strain evidence="13">SAG 50-1</strain>
    </source>
</reference>
<dbReference type="GO" id="GO:0031090">
    <property type="term" value="C:organelle membrane"/>
    <property type="evidence" value="ECO:0007669"/>
    <property type="project" value="UniProtKB-ARBA"/>
</dbReference>
<dbReference type="GO" id="GO:0004129">
    <property type="term" value="F:cytochrome-c oxidase activity"/>
    <property type="evidence" value="ECO:0007669"/>
    <property type="project" value="InterPro"/>
</dbReference>
<dbReference type="InterPro" id="IPR000298">
    <property type="entry name" value="Cyt_c_oxidase-like_su3"/>
</dbReference>
<reference evidence="12" key="1">
    <citation type="journal article" date="2002" name="Mol. Biol. Evol.">
        <title>The complete mitochondrial DNA sequence of Mesostigma viride identifies this green alga as the earliest green plant divergence and predicts a highly compact mitochondrial genome in the ancestor of all green plants.</title>
        <authorList>
            <person name="Turmel M."/>
            <person name="Otis C."/>
            <person name="Lemieux C."/>
        </authorList>
    </citation>
    <scope>NUCLEOTIDE SEQUENCE</scope>
    <source>
        <strain evidence="12">NIES-296</strain>
    </source>
</reference>
<dbReference type="GO" id="GO:0006123">
    <property type="term" value="P:mitochondrial electron transport, cytochrome c to oxygen"/>
    <property type="evidence" value="ECO:0007669"/>
    <property type="project" value="UniProtKB-ARBA"/>
</dbReference>
<feature type="transmembrane region" description="Helical" evidence="10">
    <location>
        <begin position="201"/>
        <end position="224"/>
    </location>
</feature>
<feature type="transmembrane region" description="Helical" evidence="10">
    <location>
        <begin position="83"/>
        <end position="106"/>
    </location>
</feature>
<keyword evidence="8 10" id="KW-0472">Membrane</keyword>
<evidence type="ECO:0000256" key="8">
    <source>
        <dbReference type="ARBA" id="ARBA00023136"/>
    </source>
</evidence>
<dbReference type="GO" id="GO:0005739">
    <property type="term" value="C:mitochondrion"/>
    <property type="evidence" value="ECO:0007669"/>
    <property type="project" value="TreeGrafter"/>
</dbReference>
<accession>Q8W9R1</accession>
<keyword evidence="5 9" id="KW-0812">Transmembrane</keyword>
<keyword evidence="12" id="KW-0560">Oxidoreductase</keyword>
<comment type="similarity">
    <text evidence="2 9">Belongs to the cytochrome c oxidase subunit 3 family.</text>
</comment>
<sequence>MSLSAAKHPYHLVDPSPWPLVASLGAFTTTVGGVMYMHAYSGGGLMLSTGFLLILYTMFVWWRDVYRESTLEGYHTSLVQWGLRYGMILFIVSEIMFFLAFFWAFFHSSLAPTIEIGAVWPPKGLPVLSAWEVPFLNTIILLSSGASVTWAHHAILASKRSEALISLMLTIALAILFTFFQGMEYIEAPFTISDGIYGSTFFLATGFHGFHVIIGTIFLIICTLRLKENHFSRKHHFGFEAAAWYWHFVDVVWLFLFVSIYWWGGA</sequence>
<protein>
    <recommendedName>
        <fullName evidence="4 9">Cytochrome c oxidase subunit 3</fullName>
    </recommendedName>
</protein>
<feature type="transmembrane region" description="Helical" evidence="10">
    <location>
        <begin position="163"/>
        <end position="181"/>
    </location>
</feature>
<evidence type="ECO:0000256" key="4">
    <source>
        <dbReference type="ARBA" id="ARBA00015944"/>
    </source>
</evidence>
<keyword evidence="6" id="KW-1278">Translocase</keyword>
<organism evidence="12">
    <name type="scientific">Mesostigma viride</name>
    <name type="common">Green alga</name>
    <dbReference type="NCBI Taxonomy" id="41882"/>
    <lineage>
        <taxon>Eukaryota</taxon>
        <taxon>Viridiplantae</taxon>
        <taxon>Streptophyta</taxon>
        <taxon>Mesostigmatophyceae</taxon>
        <taxon>Mesostigmatales</taxon>
        <taxon>Mesostigmataceae</taxon>
        <taxon>Mesostigma</taxon>
    </lineage>
</organism>
<comment type="function">
    <text evidence="9">Component of the cytochrome c oxidase, the last enzyme in the mitochondrial electron transport chain which drives oxidative phosphorylation. The respiratory chain contains 3 multisubunit complexes succinate dehydrogenase (complex II, CII), ubiquinol-cytochrome c oxidoreductase (cytochrome b-c1 complex, complex III, CIII) and cytochrome c oxidase (complex IV, CIV), that cooperate to transfer electrons derived from NADH and succinate to molecular oxygen, creating an electrochemical gradient over the inner membrane that drives transmembrane transport and the ATP synthase. Cytochrome c oxidase is the component of the respiratory chain that catalyzes the reduction of oxygen to water. Electrons originating from reduced cytochrome c in the intermembrane space (IMS) are transferred via the dinuclear copper A center (CU(A)) of subunit 2 and heme A of subunit 1 to the active site in subunit 1, a binuclear center (BNC) formed by heme A3 and copper B (CU(B)). The BNC reduces molecular oxygen to 2 water molecules using 4 electrons from cytochrome c in the IMS and 4 protons from the mitochondrial matrix.</text>
</comment>
<evidence type="ECO:0000259" key="11">
    <source>
        <dbReference type="PROSITE" id="PS50253"/>
    </source>
</evidence>
<dbReference type="Gene3D" id="1.20.120.80">
    <property type="entry name" value="Cytochrome c oxidase, subunit III, four-helix bundle"/>
    <property type="match status" value="1"/>
</dbReference>
<feature type="domain" description="Heme-copper oxidase subunit III family profile" evidence="11">
    <location>
        <begin position="6"/>
        <end position="265"/>
    </location>
</feature>
<dbReference type="InterPro" id="IPR035973">
    <property type="entry name" value="Cyt_c_oxidase_su3-like_sf"/>
</dbReference>
<keyword evidence="9 12" id="KW-0496">Mitochondrion</keyword>
<evidence type="ECO:0000313" key="13">
    <source>
        <dbReference type="EMBL" id="ADU04603.1"/>
    </source>
</evidence>
<evidence type="ECO:0000256" key="9">
    <source>
        <dbReference type="RuleBase" id="RU003375"/>
    </source>
</evidence>
<evidence type="ECO:0000256" key="10">
    <source>
        <dbReference type="SAM" id="Phobius"/>
    </source>
</evidence>
<dbReference type="InterPro" id="IPR033945">
    <property type="entry name" value="Cyt_c_oxase_su3_dom"/>
</dbReference>
<keyword evidence="7 10" id="KW-1133">Transmembrane helix</keyword>
<dbReference type="PROSITE" id="PS50253">
    <property type="entry name" value="COX3"/>
    <property type="match status" value="1"/>
</dbReference>
<dbReference type="Gene3D" id="1.10.287.70">
    <property type="match status" value="1"/>
</dbReference>
<dbReference type="FunFam" id="1.10.287.70:FF:000082">
    <property type="entry name" value="Cytochrome c oxidase subunit 3"/>
    <property type="match status" value="1"/>
</dbReference>
<comment type="subcellular location">
    <subcellularLocation>
        <location evidence="1">Membrane</location>
        <topology evidence="1">Multi-pass membrane protein</topology>
    </subcellularLocation>
</comment>
<proteinExistence type="inferred from homology"/>
<evidence type="ECO:0000256" key="5">
    <source>
        <dbReference type="ARBA" id="ARBA00022692"/>
    </source>
</evidence>
<dbReference type="GO" id="GO:0031967">
    <property type="term" value="C:organelle envelope"/>
    <property type="evidence" value="ECO:0007669"/>
    <property type="project" value="UniProtKB-ARBA"/>
</dbReference>
<evidence type="ECO:0000313" key="12">
    <source>
        <dbReference type="EMBL" id="AAL36747.1"/>
    </source>
</evidence>